<evidence type="ECO:0000256" key="7">
    <source>
        <dbReference type="SAM" id="Phobius"/>
    </source>
</evidence>
<dbReference type="GO" id="GO:0004673">
    <property type="term" value="F:protein histidine kinase activity"/>
    <property type="evidence" value="ECO:0007669"/>
    <property type="project" value="UniProtKB-EC"/>
</dbReference>
<keyword evidence="4" id="KW-0808">Transferase</keyword>
<dbReference type="Proteomes" id="UP000076066">
    <property type="component" value="Chromosome"/>
</dbReference>
<dbReference type="STRING" id="1549855.AY555_06955"/>
<proteinExistence type="predicted"/>
<feature type="domain" description="PAS" evidence="8">
    <location>
        <begin position="480"/>
        <end position="550"/>
    </location>
</feature>
<evidence type="ECO:0000259" key="9">
    <source>
        <dbReference type="PROSITE" id="PS50113"/>
    </source>
</evidence>
<dbReference type="CDD" id="cd00130">
    <property type="entry name" value="PAS"/>
    <property type="match status" value="1"/>
</dbReference>
<keyword evidence="7" id="KW-0812">Transmembrane</keyword>
<keyword evidence="3" id="KW-0597">Phosphoprotein</keyword>
<evidence type="ECO:0000256" key="6">
    <source>
        <dbReference type="SAM" id="MobiDB-lite"/>
    </source>
</evidence>
<keyword evidence="11" id="KW-1185">Reference proteome</keyword>
<evidence type="ECO:0000256" key="4">
    <source>
        <dbReference type="ARBA" id="ARBA00022679"/>
    </source>
</evidence>
<name>A0A143DDY2_9PROT</name>
<evidence type="ECO:0000256" key="2">
    <source>
        <dbReference type="ARBA" id="ARBA00012438"/>
    </source>
</evidence>
<accession>A0A143DDY2</accession>
<dbReference type="EC" id="2.7.13.3" evidence="2"/>
<dbReference type="PANTHER" id="PTHR43304">
    <property type="entry name" value="PHYTOCHROME-LIKE PROTEIN CPH1"/>
    <property type="match status" value="1"/>
</dbReference>
<dbReference type="InterPro" id="IPR000700">
    <property type="entry name" value="PAS-assoc_C"/>
</dbReference>
<gene>
    <name evidence="10" type="ORF">AY555_06955</name>
</gene>
<evidence type="ECO:0000256" key="3">
    <source>
        <dbReference type="ARBA" id="ARBA00022553"/>
    </source>
</evidence>
<evidence type="ECO:0000313" key="10">
    <source>
        <dbReference type="EMBL" id="AMW34961.1"/>
    </source>
</evidence>
<dbReference type="RefSeq" id="WP_066135101.1">
    <property type="nucleotide sequence ID" value="NZ_CP014525.1"/>
</dbReference>
<dbReference type="InterPro" id="IPR052162">
    <property type="entry name" value="Sensor_kinase/Photoreceptor"/>
</dbReference>
<dbReference type="InterPro" id="IPR013655">
    <property type="entry name" value="PAS_fold_3"/>
</dbReference>
<feature type="region of interest" description="Disordered" evidence="6">
    <location>
        <begin position="603"/>
        <end position="624"/>
    </location>
</feature>
<evidence type="ECO:0000256" key="1">
    <source>
        <dbReference type="ARBA" id="ARBA00000085"/>
    </source>
</evidence>
<dbReference type="Gene3D" id="3.30.450.20">
    <property type="entry name" value="PAS domain"/>
    <property type="match status" value="3"/>
</dbReference>
<reference evidence="10 11" key="1">
    <citation type="submission" date="2016-02" db="EMBL/GenBank/DDBJ databases">
        <title>Complete Genome of H5569, the type strain of the newly described species Haematospirillium jordaniae.</title>
        <authorList>
            <person name="Nicholson A.C."/>
            <person name="Humrighouse B.W."/>
            <person name="Loparov V."/>
            <person name="McQuiston J.R."/>
        </authorList>
    </citation>
    <scope>NUCLEOTIDE SEQUENCE [LARGE SCALE GENOMIC DNA]</scope>
    <source>
        <strain evidence="10 11">H5569</strain>
    </source>
</reference>
<feature type="transmembrane region" description="Helical" evidence="7">
    <location>
        <begin position="319"/>
        <end position="341"/>
    </location>
</feature>
<dbReference type="KEGG" id="hjo:AY555_06955"/>
<evidence type="ECO:0000313" key="11">
    <source>
        <dbReference type="Proteomes" id="UP000076066"/>
    </source>
</evidence>
<evidence type="ECO:0000259" key="8">
    <source>
        <dbReference type="PROSITE" id="PS50112"/>
    </source>
</evidence>
<dbReference type="AlphaFoldDB" id="A0A143DDY2"/>
<keyword evidence="7" id="KW-1133">Transmembrane helix</keyword>
<dbReference type="Pfam" id="PF08447">
    <property type="entry name" value="PAS_3"/>
    <property type="match status" value="1"/>
</dbReference>
<dbReference type="OrthoDB" id="7301805at2"/>
<dbReference type="InterPro" id="IPR000014">
    <property type="entry name" value="PAS"/>
</dbReference>
<evidence type="ECO:0000256" key="5">
    <source>
        <dbReference type="ARBA" id="ARBA00022777"/>
    </source>
</evidence>
<feature type="transmembrane region" description="Helical" evidence="7">
    <location>
        <begin position="39"/>
        <end position="62"/>
    </location>
</feature>
<dbReference type="Pfam" id="PF13426">
    <property type="entry name" value="PAS_9"/>
    <property type="match status" value="1"/>
</dbReference>
<keyword evidence="5" id="KW-0418">Kinase</keyword>
<sequence length="624" mass="68999">MDEGQIDKASPAQEDLYASMQELVLPPREPAQNTELGSITGYVITLGLSFLVTMATLLTVYLSDTRQESRFVTGQSLENSAREAELALTQFVGHLERAAVAVEYGTPTPGTTPPSTEYSPLLQRIMKREASLVSVVVSDRGGLIHHASLPQMVGTQFEYSEMAMDELRSDRSRRAVLVGPVRSSLGRMVVMYVHALHTPDRAIRGMVILTFPTHAFTTLLAPLRPDHPSGKLTLLDSGLTILAQLPDRDADAVGSSKADFTQLAQFAASDKLESLLETTGRSGGHDTLMIAAHKTSVLDLTILVEMSESDGLASWRLKAFGLSLLFSAVGIMLTVLIIFILRRSLAWRQQNTEMGRNIQVFLKAEGIGDLGSWTAVENGKIKWSDTACRILGYREGSIGPLEMAVGSHGTEAEMLAEAISAATRGAPLDLVYRSHNGSRELWLHIKAELVFDDQGKPVNGTGIIQDITWIRSSEEKARATAHRFREILENLPVPVWWSSHEKGRKHFNHAWTVLTGMRPDPLNPDEWMAAIHPEDRRTTRSLLQIAFEKHEPSSIRFRLRNVDGSYILMTCSLTPFSADEGDEKERRGIIAVCMEDRKVQQKELSAAPFIPQKQETRPPSTKST</sequence>
<dbReference type="PROSITE" id="PS50112">
    <property type="entry name" value="PAS"/>
    <property type="match status" value="1"/>
</dbReference>
<feature type="domain" description="PAC" evidence="9">
    <location>
        <begin position="426"/>
        <end position="479"/>
    </location>
</feature>
<dbReference type="NCBIfam" id="TIGR00229">
    <property type="entry name" value="sensory_box"/>
    <property type="match status" value="1"/>
</dbReference>
<protein>
    <recommendedName>
        <fullName evidence="2">histidine kinase</fullName>
        <ecNumber evidence="2">2.7.13.3</ecNumber>
    </recommendedName>
</protein>
<dbReference type="SUPFAM" id="SSF55785">
    <property type="entry name" value="PYP-like sensor domain (PAS domain)"/>
    <property type="match status" value="2"/>
</dbReference>
<dbReference type="InterPro" id="IPR035965">
    <property type="entry name" value="PAS-like_dom_sf"/>
</dbReference>
<dbReference type="GeneID" id="53316892"/>
<dbReference type="EMBL" id="CP014525">
    <property type="protein sequence ID" value="AMW34961.1"/>
    <property type="molecule type" value="Genomic_DNA"/>
</dbReference>
<comment type="catalytic activity">
    <reaction evidence="1">
        <text>ATP + protein L-histidine = ADP + protein N-phospho-L-histidine.</text>
        <dbReference type="EC" id="2.7.13.3"/>
    </reaction>
</comment>
<dbReference type="PROSITE" id="PS50113">
    <property type="entry name" value="PAC"/>
    <property type="match status" value="1"/>
</dbReference>
<dbReference type="PANTHER" id="PTHR43304:SF1">
    <property type="entry name" value="PAC DOMAIN-CONTAINING PROTEIN"/>
    <property type="match status" value="1"/>
</dbReference>
<keyword evidence="7" id="KW-0472">Membrane</keyword>
<organism evidence="10 11">
    <name type="scientific">Haematospirillum jordaniae</name>
    <dbReference type="NCBI Taxonomy" id="1549855"/>
    <lineage>
        <taxon>Bacteria</taxon>
        <taxon>Pseudomonadati</taxon>
        <taxon>Pseudomonadota</taxon>
        <taxon>Alphaproteobacteria</taxon>
        <taxon>Rhodospirillales</taxon>
        <taxon>Novispirillaceae</taxon>
        <taxon>Haematospirillum</taxon>
    </lineage>
</organism>